<organism evidence="11 12">
    <name type="scientific">Hydrogenophilus thermoluteolus</name>
    <name type="common">Pseudomonas hydrogenothermophila</name>
    <dbReference type="NCBI Taxonomy" id="297"/>
    <lineage>
        <taxon>Bacteria</taxon>
        <taxon>Pseudomonadati</taxon>
        <taxon>Pseudomonadota</taxon>
        <taxon>Hydrogenophilia</taxon>
        <taxon>Hydrogenophilales</taxon>
        <taxon>Hydrogenophilaceae</taxon>
        <taxon>Hydrogenophilus</taxon>
    </lineage>
</organism>
<evidence type="ECO:0000256" key="6">
    <source>
        <dbReference type="ARBA" id="ARBA00023136"/>
    </source>
</evidence>
<evidence type="ECO:0000256" key="4">
    <source>
        <dbReference type="ARBA" id="ARBA00022779"/>
    </source>
</evidence>
<dbReference type="PANTHER" id="PTHR30433">
    <property type="entry name" value="CHEMOTAXIS PROTEIN MOTA"/>
    <property type="match status" value="1"/>
</dbReference>
<keyword evidence="6 8" id="KW-0472">Membrane</keyword>
<comment type="similarity">
    <text evidence="7">Belongs to the exbB/tolQ family.</text>
</comment>
<dbReference type="OrthoDB" id="5291460at2"/>
<dbReference type="Proteomes" id="UP000262004">
    <property type="component" value="Chromosome"/>
</dbReference>
<keyword evidence="2" id="KW-1003">Cell membrane</keyword>
<evidence type="ECO:0000256" key="7">
    <source>
        <dbReference type="RuleBase" id="RU004057"/>
    </source>
</evidence>
<keyword evidence="4" id="KW-0283">Flagellar rotation</keyword>
<keyword evidence="5 8" id="KW-1133">Transmembrane helix</keyword>
<dbReference type="PANTHER" id="PTHR30433:SF3">
    <property type="entry name" value="MOTILITY PROTEIN A"/>
    <property type="match status" value="1"/>
</dbReference>
<keyword evidence="12" id="KW-1185">Reference proteome</keyword>
<dbReference type="GO" id="GO:0015031">
    <property type="term" value="P:protein transport"/>
    <property type="evidence" value="ECO:0007669"/>
    <property type="project" value="UniProtKB-KW"/>
</dbReference>
<feature type="transmembrane region" description="Helical" evidence="8">
    <location>
        <begin position="182"/>
        <end position="202"/>
    </location>
</feature>
<dbReference type="InterPro" id="IPR046786">
    <property type="entry name" value="MotA_N"/>
</dbReference>
<keyword evidence="7" id="KW-0813">Transport</keyword>
<feature type="domain" description="Motility protein A N-terminal" evidence="10">
    <location>
        <begin position="7"/>
        <end position="75"/>
    </location>
</feature>
<reference evidence="11 12" key="1">
    <citation type="submission" date="2018-04" db="EMBL/GenBank/DDBJ databases">
        <title>Complete genome sequence of Hydrogenophilus thermoluteolus TH-1.</title>
        <authorList>
            <person name="Arai H."/>
        </authorList>
    </citation>
    <scope>NUCLEOTIDE SEQUENCE [LARGE SCALE GENOMIC DNA]</scope>
    <source>
        <strain evidence="11 12">TH-1</strain>
    </source>
</reference>
<dbReference type="InterPro" id="IPR002898">
    <property type="entry name" value="MotA_ExbB_proton_chnl"/>
</dbReference>
<sequence>MKDFTTVVGLLLGLVAIVGGFVVEGGHPLSLVQFGAFLIVFGGTFAALFVQTPWPIFVDALKMLGWLFRTPVSDPEEWIAKAVEWGRTARREGLLALEIKIASETDPFVRKGLQLLVDGIEPERLREVLTTELEVLEEQFKVRAKVWESAGGYAPTIGIIGAVLGLIHVMENLADPAQLGSGIAVAFVATIYGVYSANLLYIPISKKLLTYAAELILTRQMLVEGFVGIASGENPRLVEGMMRSFLPGSEPEAEPGSGATG</sequence>
<dbReference type="EMBL" id="AP018558">
    <property type="protein sequence ID" value="BBD77897.1"/>
    <property type="molecule type" value="Genomic_DNA"/>
</dbReference>
<comment type="subcellular location">
    <subcellularLocation>
        <location evidence="1">Cell membrane</location>
        <topology evidence="1">Multi-pass membrane protein</topology>
    </subcellularLocation>
    <subcellularLocation>
        <location evidence="7">Membrane</location>
        <topology evidence="7">Multi-pass membrane protein</topology>
    </subcellularLocation>
</comment>
<dbReference type="GO" id="GO:0071978">
    <property type="term" value="P:bacterial-type flagellum-dependent swarming motility"/>
    <property type="evidence" value="ECO:0007669"/>
    <property type="project" value="InterPro"/>
</dbReference>
<evidence type="ECO:0000256" key="8">
    <source>
        <dbReference type="SAM" id="Phobius"/>
    </source>
</evidence>
<evidence type="ECO:0000313" key="11">
    <source>
        <dbReference type="EMBL" id="BBD77897.1"/>
    </source>
</evidence>
<dbReference type="AlphaFoldDB" id="A0A2Z6DZF7"/>
<keyword evidence="7" id="KW-0653">Protein transport</keyword>
<keyword evidence="3 8" id="KW-0812">Transmembrane</keyword>
<evidence type="ECO:0000259" key="10">
    <source>
        <dbReference type="Pfam" id="PF20560"/>
    </source>
</evidence>
<dbReference type="NCBIfam" id="NF006583">
    <property type="entry name" value="PRK09109.1"/>
    <property type="match status" value="1"/>
</dbReference>
<proteinExistence type="inferred from homology"/>
<feature type="domain" description="MotA/TolQ/ExbB proton channel" evidence="9">
    <location>
        <begin position="103"/>
        <end position="220"/>
    </location>
</feature>
<dbReference type="Pfam" id="PF20560">
    <property type="entry name" value="MotA_N"/>
    <property type="match status" value="1"/>
</dbReference>
<feature type="transmembrane region" description="Helical" evidence="8">
    <location>
        <begin position="30"/>
        <end position="50"/>
    </location>
</feature>
<keyword evidence="11" id="KW-0282">Flagellum</keyword>
<dbReference type="InterPro" id="IPR047055">
    <property type="entry name" value="MotA-like"/>
</dbReference>
<dbReference type="RefSeq" id="WP_119335593.1">
    <property type="nucleotide sequence ID" value="NZ_AP018558.1"/>
</dbReference>
<keyword evidence="11" id="KW-0966">Cell projection</keyword>
<evidence type="ECO:0000256" key="1">
    <source>
        <dbReference type="ARBA" id="ARBA00004651"/>
    </source>
</evidence>
<dbReference type="Pfam" id="PF01618">
    <property type="entry name" value="MotA_ExbB"/>
    <property type="match status" value="1"/>
</dbReference>
<keyword evidence="11" id="KW-0969">Cilium</keyword>
<evidence type="ECO:0000256" key="3">
    <source>
        <dbReference type="ARBA" id="ARBA00022692"/>
    </source>
</evidence>
<evidence type="ECO:0000256" key="2">
    <source>
        <dbReference type="ARBA" id="ARBA00022475"/>
    </source>
</evidence>
<dbReference type="GO" id="GO:0005886">
    <property type="term" value="C:plasma membrane"/>
    <property type="evidence" value="ECO:0007669"/>
    <property type="project" value="UniProtKB-SubCell"/>
</dbReference>
<dbReference type="GO" id="GO:0006935">
    <property type="term" value="P:chemotaxis"/>
    <property type="evidence" value="ECO:0007669"/>
    <property type="project" value="InterPro"/>
</dbReference>
<dbReference type="KEGG" id="htl:HPTL_1637"/>
<evidence type="ECO:0000313" key="12">
    <source>
        <dbReference type="Proteomes" id="UP000262004"/>
    </source>
</evidence>
<accession>A0A2Z6DZF7</accession>
<protein>
    <submittedName>
        <fullName evidence="11">Flagellar motor protein</fullName>
    </submittedName>
</protein>
<evidence type="ECO:0000259" key="9">
    <source>
        <dbReference type="Pfam" id="PF01618"/>
    </source>
</evidence>
<feature type="transmembrane region" description="Helical" evidence="8">
    <location>
        <begin position="150"/>
        <end position="170"/>
    </location>
</feature>
<name>A0A2Z6DZF7_HYDTE</name>
<gene>
    <name evidence="11" type="ORF">HPTL_1637</name>
</gene>
<evidence type="ECO:0000256" key="5">
    <source>
        <dbReference type="ARBA" id="ARBA00022989"/>
    </source>
</evidence>